<dbReference type="SMART" id="SM00192">
    <property type="entry name" value="LDLa"/>
    <property type="match status" value="8"/>
</dbReference>
<dbReference type="PROSITE" id="PS01209">
    <property type="entry name" value="LDLRA_1"/>
    <property type="match status" value="3"/>
</dbReference>
<feature type="disulfide bond" evidence="15">
    <location>
        <begin position="153"/>
        <end position="165"/>
    </location>
</feature>
<dbReference type="InterPro" id="IPR002172">
    <property type="entry name" value="LDrepeatLR_classA_rpt"/>
</dbReference>
<feature type="domain" description="EGF-like" evidence="20">
    <location>
        <begin position="371"/>
        <end position="407"/>
    </location>
</feature>
<feature type="domain" description="EGF-like" evidence="20">
    <location>
        <begin position="411"/>
        <end position="447"/>
    </location>
</feature>
<name>A0A0V0TX35_9BILA</name>
<evidence type="ECO:0000256" key="18">
    <source>
        <dbReference type="SAM" id="SignalP"/>
    </source>
</evidence>
<dbReference type="InterPro" id="IPR026823">
    <property type="entry name" value="cEGF"/>
</dbReference>
<comment type="subcellular location">
    <subcellularLocation>
        <location evidence="1">Endomembrane system</location>
    </subcellularLocation>
    <subcellularLocation>
        <location evidence="2">Membrane</location>
        <topology evidence="2">Single-pass type I membrane protein</topology>
    </subcellularLocation>
</comment>
<comment type="caution">
    <text evidence="21">The sequence shown here is derived from an EMBL/GenBank/DDBJ whole genome shotgun (WGS) entry which is preliminary data.</text>
</comment>
<dbReference type="InterPro" id="IPR001881">
    <property type="entry name" value="EGF-like_Ca-bd_dom"/>
</dbReference>
<dbReference type="Pfam" id="PF00057">
    <property type="entry name" value="Ldl_recept_a"/>
    <property type="match status" value="8"/>
</dbReference>
<dbReference type="InterPro" id="IPR051221">
    <property type="entry name" value="LDLR-related"/>
</dbReference>
<dbReference type="Pfam" id="PF00058">
    <property type="entry name" value="Ldl_recept_b"/>
    <property type="match status" value="1"/>
</dbReference>
<dbReference type="PROSITE" id="PS50068">
    <property type="entry name" value="LDLRA_2"/>
    <property type="match status" value="8"/>
</dbReference>
<dbReference type="EMBL" id="JYDJ01000116">
    <property type="protein sequence ID" value="KRX43544.1"/>
    <property type="molecule type" value="Genomic_DNA"/>
</dbReference>
<evidence type="ECO:0000256" key="11">
    <source>
        <dbReference type="ARBA" id="ARBA00023136"/>
    </source>
</evidence>
<reference evidence="21 22" key="1">
    <citation type="submission" date="2015-01" db="EMBL/GenBank/DDBJ databases">
        <title>Evolution of Trichinella species and genotypes.</title>
        <authorList>
            <person name="Korhonen P.K."/>
            <person name="Edoardo P."/>
            <person name="Giuseppe L.R."/>
            <person name="Gasser R.B."/>
        </authorList>
    </citation>
    <scope>NUCLEOTIDE SEQUENCE [LARGE SCALE GENOMIC DNA]</scope>
    <source>
        <strain evidence="21">ISS417</strain>
    </source>
</reference>
<keyword evidence="13 21" id="KW-0675">Receptor</keyword>
<evidence type="ECO:0000256" key="5">
    <source>
        <dbReference type="ARBA" id="ARBA00022583"/>
    </source>
</evidence>
<dbReference type="PROSITE" id="PS01187">
    <property type="entry name" value="EGF_CA"/>
    <property type="match status" value="1"/>
</dbReference>
<keyword evidence="12 15" id="KW-1015">Disulfide bond</keyword>
<dbReference type="Pfam" id="PF12662">
    <property type="entry name" value="cEGF"/>
    <property type="match status" value="1"/>
</dbReference>
<keyword evidence="8" id="KW-0677">Repeat</keyword>
<dbReference type="FunFam" id="4.10.400.10:FF:000045">
    <property type="entry name" value="Low-density lipoprotein receptor-related protein 2"/>
    <property type="match status" value="1"/>
</dbReference>
<dbReference type="PANTHER" id="PTHR22722">
    <property type="entry name" value="LOW-DENSITY LIPOPROTEIN RECEPTOR-RELATED PROTEIN 2-RELATED"/>
    <property type="match status" value="1"/>
</dbReference>
<accession>A0A0V0TX35</accession>
<dbReference type="Proteomes" id="UP000055048">
    <property type="component" value="Unassembled WGS sequence"/>
</dbReference>
<feature type="domain" description="EGF-like" evidence="20">
    <location>
        <begin position="324"/>
        <end position="365"/>
    </location>
</feature>
<keyword evidence="22" id="KW-1185">Reference proteome</keyword>
<evidence type="ECO:0000313" key="22">
    <source>
        <dbReference type="Proteomes" id="UP000055048"/>
    </source>
</evidence>
<evidence type="ECO:0000313" key="21">
    <source>
        <dbReference type="EMBL" id="KRX43544.1"/>
    </source>
</evidence>
<feature type="disulfide bond" evidence="15">
    <location>
        <begin position="325"/>
        <end position="337"/>
    </location>
</feature>
<evidence type="ECO:0000256" key="17">
    <source>
        <dbReference type="SAM" id="Phobius"/>
    </source>
</evidence>
<dbReference type="GO" id="GO:0005509">
    <property type="term" value="F:calcium ion binding"/>
    <property type="evidence" value="ECO:0007669"/>
    <property type="project" value="InterPro"/>
</dbReference>
<evidence type="ECO:0000256" key="12">
    <source>
        <dbReference type="ARBA" id="ARBA00023157"/>
    </source>
</evidence>
<evidence type="ECO:0000256" key="1">
    <source>
        <dbReference type="ARBA" id="ARBA00004308"/>
    </source>
</evidence>
<feature type="chain" id="PRO_5006869515" evidence="18">
    <location>
        <begin position="25"/>
        <end position="882"/>
    </location>
</feature>
<dbReference type="InterPro" id="IPR023415">
    <property type="entry name" value="LDLR_class-A_CS"/>
</dbReference>
<evidence type="ECO:0000256" key="16">
    <source>
        <dbReference type="PROSITE-ProRule" id="PRU00461"/>
    </source>
</evidence>
<feature type="domain" description="EGF-like" evidence="20">
    <location>
        <begin position="664"/>
        <end position="715"/>
    </location>
</feature>
<feature type="disulfide bond" evidence="15">
    <location>
        <begin position="260"/>
        <end position="275"/>
    </location>
</feature>
<dbReference type="SUPFAM" id="SSF57196">
    <property type="entry name" value="EGF/Laminin"/>
    <property type="match status" value="2"/>
</dbReference>
<feature type="domain" description="EGF-like calcium-binding" evidence="19">
    <location>
        <begin position="408"/>
        <end position="447"/>
    </location>
</feature>
<dbReference type="InterPro" id="IPR000033">
    <property type="entry name" value="LDLR_classB_rpt"/>
</dbReference>
<dbReference type="FunFam" id="4.10.400.10:FF:000005">
    <property type="entry name" value="low-density lipoprotein receptor-related protein 1B"/>
    <property type="match status" value="1"/>
</dbReference>
<dbReference type="SMART" id="SM00181">
    <property type="entry name" value="EGF"/>
    <property type="match status" value="6"/>
</dbReference>
<keyword evidence="6 17" id="KW-0812">Transmembrane</keyword>
<evidence type="ECO:0000256" key="14">
    <source>
        <dbReference type="ARBA" id="ARBA00023180"/>
    </source>
</evidence>
<keyword evidence="9" id="KW-0106">Calcium</keyword>
<protein>
    <submittedName>
        <fullName evidence="21">Very low-density lipoprotein receptor</fullName>
    </submittedName>
</protein>
<evidence type="ECO:0000256" key="9">
    <source>
        <dbReference type="ARBA" id="ARBA00022837"/>
    </source>
</evidence>
<feature type="domain" description="EGF-like" evidence="20">
    <location>
        <begin position="278"/>
        <end position="315"/>
    </location>
</feature>
<dbReference type="SUPFAM" id="SSF57424">
    <property type="entry name" value="LDL receptor-like module"/>
    <property type="match status" value="8"/>
</dbReference>
<evidence type="ECO:0000259" key="20">
    <source>
        <dbReference type="SMART" id="SM00181"/>
    </source>
</evidence>
<evidence type="ECO:0000256" key="10">
    <source>
        <dbReference type="ARBA" id="ARBA00022989"/>
    </source>
</evidence>
<dbReference type="CDD" id="cd00112">
    <property type="entry name" value="LDLa"/>
    <property type="match status" value="8"/>
</dbReference>
<feature type="signal peptide" evidence="18">
    <location>
        <begin position="1"/>
        <end position="24"/>
    </location>
</feature>
<dbReference type="SUPFAM" id="SSF63825">
    <property type="entry name" value="YWTD domain"/>
    <property type="match status" value="1"/>
</dbReference>
<evidence type="ECO:0000256" key="2">
    <source>
        <dbReference type="ARBA" id="ARBA00004479"/>
    </source>
</evidence>
<feature type="disulfide bond" evidence="15">
    <location>
        <begin position="241"/>
        <end position="253"/>
    </location>
</feature>
<keyword evidence="21" id="KW-0449">Lipoprotein</keyword>
<evidence type="ECO:0000256" key="13">
    <source>
        <dbReference type="ARBA" id="ARBA00023170"/>
    </source>
</evidence>
<evidence type="ECO:0000256" key="7">
    <source>
        <dbReference type="ARBA" id="ARBA00022729"/>
    </source>
</evidence>
<dbReference type="FunFam" id="2.10.25.10:FF:000009">
    <property type="entry name" value="Low-density lipoprotein receptor isoform 1"/>
    <property type="match status" value="1"/>
</dbReference>
<keyword evidence="5" id="KW-0254">Endocytosis</keyword>
<evidence type="ECO:0000259" key="19">
    <source>
        <dbReference type="SMART" id="SM00179"/>
    </source>
</evidence>
<dbReference type="PRINTS" id="PR00261">
    <property type="entry name" value="LDLRECEPTOR"/>
</dbReference>
<dbReference type="FunFam" id="4.10.400.10:FF:000024">
    <property type="entry name" value="Low-density lipoprotein RecePtor related"/>
    <property type="match status" value="1"/>
</dbReference>
<evidence type="ECO:0000256" key="3">
    <source>
        <dbReference type="ARBA" id="ARBA00009939"/>
    </source>
</evidence>
<feature type="disulfide bond" evidence="15">
    <location>
        <begin position="49"/>
        <end position="64"/>
    </location>
</feature>
<comment type="caution">
    <text evidence="15">Lacks conserved residue(s) required for the propagation of feature annotation.</text>
</comment>
<keyword evidence="14" id="KW-0325">Glycoprotein</keyword>
<keyword evidence="7 18" id="KW-0732">Signal</keyword>
<keyword evidence="10 17" id="KW-1133">Transmembrane helix</keyword>
<feature type="transmembrane region" description="Helical" evidence="17">
    <location>
        <begin position="773"/>
        <end position="795"/>
    </location>
</feature>
<dbReference type="GO" id="GO:0012505">
    <property type="term" value="C:endomembrane system"/>
    <property type="evidence" value="ECO:0007669"/>
    <property type="project" value="UniProtKB-SubCell"/>
</dbReference>
<dbReference type="InterPro" id="IPR011042">
    <property type="entry name" value="6-blade_b-propeller_TolB-like"/>
</dbReference>
<gene>
    <name evidence="21" type="primary">VLDLR</name>
    <name evidence="21" type="ORF">T05_6007</name>
</gene>
<feature type="disulfide bond" evidence="15">
    <location>
        <begin position="248"/>
        <end position="266"/>
    </location>
</feature>
<feature type="domain" description="EGF-like calcium-binding" evidence="19">
    <location>
        <begin position="368"/>
        <end position="407"/>
    </location>
</feature>
<dbReference type="FunFam" id="4.10.400.10:FF:000002">
    <property type="entry name" value="Low-density lipoprotein receptor-related protein 1"/>
    <property type="match status" value="3"/>
</dbReference>
<feature type="disulfide bond" evidence="15">
    <location>
        <begin position="37"/>
        <end position="55"/>
    </location>
</feature>
<organism evidence="21 22">
    <name type="scientific">Trichinella murrelli</name>
    <dbReference type="NCBI Taxonomy" id="144512"/>
    <lineage>
        <taxon>Eukaryota</taxon>
        <taxon>Metazoa</taxon>
        <taxon>Ecdysozoa</taxon>
        <taxon>Nematoda</taxon>
        <taxon>Enoplea</taxon>
        <taxon>Dorylaimia</taxon>
        <taxon>Trichinellida</taxon>
        <taxon>Trichinellidae</taxon>
        <taxon>Trichinella</taxon>
    </lineage>
</organism>
<evidence type="ECO:0000256" key="15">
    <source>
        <dbReference type="PROSITE-ProRule" id="PRU00124"/>
    </source>
</evidence>
<dbReference type="GO" id="GO:0043235">
    <property type="term" value="C:receptor complex"/>
    <property type="evidence" value="ECO:0007669"/>
    <property type="project" value="TreeGrafter"/>
</dbReference>
<feature type="disulfide bond" evidence="15">
    <location>
        <begin position="160"/>
        <end position="178"/>
    </location>
</feature>
<feature type="disulfide bond" evidence="15">
    <location>
        <begin position="299"/>
        <end position="314"/>
    </location>
</feature>
<evidence type="ECO:0000256" key="8">
    <source>
        <dbReference type="ARBA" id="ARBA00022737"/>
    </source>
</evidence>
<dbReference type="PROSITE" id="PS51120">
    <property type="entry name" value="LDLRB"/>
    <property type="match status" value="1"/>
</dbReference>
<dbReference type="Gene3D" id="4.10.400.10">
    <property type="entry name" value="Low-density Lipoprotein Receptor"/>
    <property type="match status" value="8"/>
</dbReference>
<dbReference type="AlphaFoldDB" id="A0A0V0TX35"/>
<proteinExistence type="inferred from homology"/>
<dbReference type="GO" id="GO:0042562">
    <property type="term" value="F:hormone binding"/>
    <property type="evidence" value="ECO:0007669"/>
    <property type="project" value="TreeGrafter"/>
</dbReference>
<evidence type="ECO:0000256" key="4">
    <source>
        <dbReference type="ARBA" id="ARBA00022536"/>
    </source>
</evidence>
<dbReference type="InterPro" id="IPR036055">
    <property type="entry name" value="LDL_receptor-like_sf"/>
</dbReference>
<feature type="repeat" description="LDL-receptor class B" evidence="16">
    <location>
        <begin position="544"/>
        <end position="586"/>
    </location>
</feature>
<feature type="domain" description="EGF-like" evidence="20">
    <location>
        <begin position="110"/>
        <end position="149"/>
    </location>
</feature>
<dbReference type="Gene3D" id="2.10.25.10">
    <property type="entry name" value="Laminin"/>
    <property type="match status" value="3"/>
</dbReference>
<sequence length="882" mass="97536">MTMKSSIFLYICASIFICFHISLATDKDCLNNGGFLCPSGRCISPNWLCDGEQDCEDNADEQNCSDRTCRKGEFKCANSNKCIPQSWVCDSSIDCTDRSDEDPAICTKHDCPSDHFRCHLDGKCIPLTWVCDSHPDCVDGSDELSNMCVKHPCNETEFSCKNERCIPKEWECDRDDDCGDNSDEHDKCSYHCDPKSFQCVESGKCIPYDYVCDGQMDCSDRSDEMNCKQHMTKLLSEQHGCRAHEFQCHDGACISERFVCDGDVDCPDMSDEMNCLNNCSALHFRCASGKECIPSVYRCNGRADCADGSDEKNCASESVGQVKHCSAKQFDCGNGFCIDWDVVCDGKQDCPGYKVVDEEPFLNCSLKGTDFCKEKPCEQLCTNTPIGPQCSCRPGYTVSLTNPKQCNDINECNTAGKCSQICINTIGSYVCKCHGDYVLLNNKRSCRANGPQAKLLLTNRLSIRQFGLISLTPEMLVNNLNSVVAIDYSYKKRLLFWSDISKEQIFSCQFGNDFHAVNASDCERPIISNNVSSPDGLAVDWIHDLIYWTDTGLDTISVATLDGKLRHTLIHDGLDEPRAIAVDPSCGLYWVDAKLKQICSSNYFGQDKKVILNSRNRIYHPFSVSVFEETLYWTDWNSEGVHMANKFTGENNRPLLKGMFGLMTCENSECAHLCVPSMKIAAGQTVPAKMITNIKPYVCLCSDGYSLQANARDCVAKGATMTGDDNGKKTNSYADASTTIIATTAGDGDDGQGKAFAKQEEQSTPVKTSSSKAGMVLALLFTLSAIVGAVSWFVWKQRPLNVHFGQFFCLSYPFCRRGQDHYDHLRLTLDNEEYQSGTLISGTGSGIYQPTVKSNIGDVEDGGTALAESPMTTTIQRGIPLA</sequence>
<comment type="similarity">
    <text evidence="3">Belongs to the LDLR family.</text>
</comment>
<evidence type="ECO:0000256" key="6">
    <source>
        <dbReference type="ARBA" id="ARBA00022692"/>
    </source>
</evidence>
<dbReference type="SMART" id="SM00135">
    <property type="entry name" value="LY"/>
    <property type="match status" value="4"/>
</dbReference>
<dbReference type="Gene3D" id="2.120.10.30">
    <property type="entry name" value="TolB, C-terminal domain"/>
    <property type="match status" value="2"/>
</dbReference>
<dbReference type="SMART" id="SM00179">
    <property type="entry name" value="EGF_CA"/>
    <property type="match status" value="2"/>
</dbReference>
<dbReference type="InterPro" id="IPR000742">
    <property type="entry name" value="EGF"/>
</dbReference>
<feature type="disulfide bond" evidence="15">
    <location>
        <begin position="332"/>
        <end position="350"/>
    </location>
</feature>
<feature type="disulfide bond" evidence="15">
    <location>
        <begin position="212"/>
        <end position="227"/>
    </location>
</feature>
<dbReference type="InterPro" id="IPR018097">
    <property type="entry name" value="EGF_Ca-bd_CS"/>
</dbReference>
<dbReference type="PANTHER" id="PTHR22722:SF14">
    <property type="entry name" value="MEGALIN, ISOFORM A"/>
    <property type="match status" value="1"/>
</dbReference>
<keyword evidence="4" id="KW-0245">EGF-like domain</keyword>
<dbReference type="GO" id="GO:0016324">
    <property type="term" value="C:apical plasma membrane"/>
    <property type="evidence" value="ECO:0007669"/>
    <property type="project" value="TreeGrafter"/>
</dbReference>
<keyword evidence="11 17" id="KW-0472">Membrane</keyword>
<dbReference type="GO" id="GO:0006898">
    <property type="term" value="P:receptor-mediated endocytosis"/>
    <property type="evidence" value="ECO:0007669"/>
    <property type="project" value="TreeGrafter"/>
</dbReference>